<name>A0A5B7CX43_PORTR</name>
<keyword evidence="2" id="KW-1185">Reference proteome</keyword>
<proteinExistence type="predicted"/>
<dbReference type="Proteomes" id="UP000324222">
    <property type="component" value="Unassembled WGS sequence"/>
</dbReference>
<protein>
    <submittedName>
        <fullName evidence="1">Uncharacterized protein</fullName>
    </submittedName>
</protein>
<evidence type="ECO:0000313" key="2">
    <source>
        <dbReference type="Proteomes" id="UP000324222"/>
    </source>
</evidence>
<comment type="caution">
    <text evidence="1">The sequence shown here is derived from an EMBL/GenBank/DDBJ whole genome shotgun (WGS) entry which is preliminary data.</text>
</comment>
<sequence length="69" mass="7409">MQAGTESAVFLVYHKSRPEKLKVQSLYFHIGVGNSKACGSPLTAKCSMACPPDIVAHSGMFRSLSRLAP</sequence>
<dbReference type="AlphaFoldDB" id="A0A5B7CX43"/>
<dbReference type="EMBL" id="VSRR010000341">
    <property type="protein sequence ID" value="MPC14292.1"/>
    <property type="molecule type" value="Genomic_DNA"/>
</dbReference>
<evidence type="ECO:0000313" key="1">
    <source>
        <dbReference type="EMBL" id="MPC14292.1"/>
    </source>
</evidence>
<accession>A0A5B7CX43</accession>
<organism evidence="1 2">
    <name type="scientific">Portunus trituberculatus</name>
    <name type="common">Swimming crab</name>
    <name type="synonym">Neptunus trituberculatus</name>
    <dbReference type="NCBI Taxonomy" id="210409"/>
    <lineage>
        <taxon>Eukaryota</taxon>
        <taxon>Metazoa</taxon>
        <taxon>Ecdysozoa</taxon>
        <taxon>Arthropoda</taxon>
        <taxon>Crustacea</taxon>
        <taxon>Multicrustacea</taxon>
        <taxon>Malacostraca</taxon>
        <taxon>Eumalacostraca</taxon>
        <taxon>Eucarida</taxon>
        <taxon>Decapoda</taxon>
        <taxon>Pleocyemata</taxon>
        <taxon>Brachyura</taxon>
        <taxon>Eubrachyura</taxon>
        <taxon>Portunoidea</taxon>
        <taxon>Portunidae</taxon>
        <taxon>Portuninae</taxon>
        <taxon>Portunus</taxon>
    </lineage>
</organism>
<reference evidence="1 2" key="1">
    <citation type="submission" date="2019-05" db="EMBL/GenBank/DDBJ databases">
        <title>Another draft genome of Portunus trituberculatus and its Hox gene families provides insights of decapod evolution.</title>
        <authorList>
            <person name="Jeong J.-H."/>
            <person name="Song I."/>
            <person name="Kim S."/>
            <person name="Choi T."/>
            <person name="Kim D."/>
            <person name="Ryu S."/>
            <person name="Kim W."/>
        </authorList>
    </citation>
    <scope>NUCLEOTIDE SEQUENCE [LARGE SCALE GENOMIC DNA]</scope>
    <source>
        <tissue evidence="1">Muscle</tissue>
    </source>
</reference>
<gene>
    <name evidence="1" type="ORF">E2C01_007055</name>
</gene>